<dbReference type="EMBL" id="JADWDJ010000005">
    <property type="protein sequence ID" value="KAG5281579.1"/>
    <property type="molecule type" value="Genomic_DNA"/>
</dbReference>
<organism evidence="1 2">
    <name type="scientific">Alosa alosa</name>
    <name type="common">allis shad</name>
    <dbReference type="NCBI Taxonomy" id="278164"/>
    <lineage>
        <taxon>Eukaryota</taxon>
        <taxon>Metazoa</taxon>
        <taxon>Chordata</taxon>
        <taxon>Craniata</taxon>
        <taxon>Vertebrata</taxon>
        <taxon>Euteleostomi</taxon>
        <taxon>Actinopterygii</taxon>
        <taxon>Neopterygii</taxon>
        <taxon>Teleostei</taxon>
        <taxon>Clupei</taxon>
        <taxon>Clupeiformes</taxon>
        <taxon>Clupeoidei</taxon>
        <taxon>Clupeidae</taxon>
        <taxon>Alosa</taxon>
    </lineage>
</organism>
<evidence type="ECO:0000313" key="2">
    <source>
        <dbReference type="Proteomes" id="UP000823561"/>
    </source>
</evidence>
<keyword evidence="2" id="KW-1185">Reference proteome</keyword>
<accession>A0AAV6H3G2</accession>
<comment type="caution">
    <text evidence="1">The sequence shown here is derived from an EMBL/GenBank/DDBJ whole genome shotgun (WGS) entry which is preliminary data.</text>
</comment>
<gene>
    <name evidence="1" type="ORF">AALO_G00073910</name>
</gene>
<protein>
    <submittedName>
        <fullName evidence="1">Uncharacterized protein</fullName>
    </submittedName>
</protein>
<reference evidence="1" key="1">
    <citation type="submission" date="2020-10" db="EMBL/GenBank/DDBJ databases">
        <title>Chromosome-scale genome assembly of the Allis shad, Alosa alosa.</title>
        <authorList>
            <person name="Margot Z."/>
            <person name="Christophe K."/>
            <person name="Cabau C."/>
            <person name="Louis A."/>
            <person name="Berthelot C."/>
            <person name="Parey E."/>
            <person name="Roest Crollius H."/>
            <person name="Montfort J."/>
            <person name="Robinson-Rechavi M."/>
            <person name="Bucao C."/>
            <person name="Bouchez O."/>
            <person name="Gislard M."/>
            <person name="Lluch J."/>
            <person name="Milhes M."/>
            <person name="Lampietro C."/>
            <person name="Lopez Roques C."/>
            <person name="Donnadieu C."/>
            <person name="Braasch I."/>
            <person name="Desvignes T."/>
            <person name="Postlethwait J."/>
            <person name="Bobe J."/>
            <person name="Guiguen Y."/>
        </authorList>
    </citation>
    <scope>NUCLEOTIDE SEQUENCE</scope>
    <source>
        <strain evidence="1">M-15738</strain>
        <tissue evidence="1">Blood</tissue>
    </source>
</reference>
<sequence length="248" mass="27283">MCGQYALLRHGHLSVSLWVGDDVWRVGSGGSWTSPLWHLGPSDGQDVLDEGGVVDAAVGVLLTLHQPVHLVLGHPLPEGGQHVPQLGAHHRAIALLVEDAQPLHEVLEAALVLGAGDVLEHGQKGLEVQQLHVHLLGLGLAQHGQHLGIGGVVSKRPHHVAALRVRDLHLARRRLVEQRERLAELLDLVRREVQWHALQVQLGLGRLWRGHWGGRRRLFLLGLRLLDLGLLGFHLLGRHGVENRYYAA</sequence>
<proteinExistence type="predicted"/>
<dbReference type="Proteomes" id="UP000823561">
    <property type="component" value="Chromosome 5"/>
</dbReference>
<dbReference type="AlphaFoldDB" id="A0AAV6H3G2"/>
<name>A0AAV6H3G2_9TELE</name>
<evidence type="ECO:0000313" key="1">
    <source>
        <dbReference type="EMBL" id="KAG5281579.1"/>
    </source>
</evidence>